<dbReference type="GO" id="GO:0016020">
    <property type="term" value="C:membrane"/>
    <property type="evidence" value="ECO:0007669"/>
    <property type="project" value="TreeGrafter"/>
</dbReference>
<name>A0A673SMI9_SURSU</name>
<comment type="function">
    <text evidence="1">Plays a role in the early steps of cytochrome c oxidase subunit II (MT-CO2/COX2) maturation and is required for the stabilization of COX20 and the newly synthesized MT-CO2/COX2 protein.</text>
</comment>
<evidence type="ECO:0000313" key="4">
    <source>
        <dbReference type="Ensembl" id="ENSSSUP00005000373.1"/>
    </source>
</evidence>
<organism evidence="4 5">
    <name type="scientific">Suricata suricatta</name>
    <name type="common">Meerkat</name>
    <dbReference type="NCBI Taxonomy" id="37032"/>
    <lineage>
        <taxon>Eukaryota</taxon>
        <taxon>Metazoa</taxon>
        <taxon>Chordata</taxon>
        <taxon>Craniata</taxon>
        <taxon>Vertebrata</taxon>
        <taxon>Euteleostomi</taxon>
        <taxon>Mammalia</taxon>
        <taxon>Eutheria</taxon>
        <taxon>Laurasiatheria</taxon>
        <taxon>Carnivora</taxon>
        <taxon>Feliformia</taxon>
        <taxon>Herpestidae</taxon>
        <taxon>Suricata</taxon>
    </lineage>
</organism>
<dbReference type="PANTHER" id="PTHR21824:SF4">
    <property type="entry name" value="TRANSMEMBRANE PROTEIN 177"/>
    <property type="match status" value="1"/>
</dbReference>
<dbReference type="Proteomes" id="UP000472268">
    <property type="component" value="Chromosome 3"/>
</dbReference>
<reference evidence="4" key="2">
    <citation type="submission" date="2025-08" db="UniProtKB">
        <authorList>
            <consortium name="Ensembl"/>
        </authorList>
    </citation>
    <scope>IDENTIFICATION</scope>
</reference>
<evidence type="ECO:0000256" key="3">
    <source>
        <dbReference type="ARBA" id="ARBA00014595"/>
    </source>
</evidence>
<reference evidence="4" key="3">
    <citation type="submission" date="2025-09" db="UniProtKB">
        <authorList>
            <consortium name="Ensembl"/>
        </authorList>
    </citation>
    <scope>IDENTIFICATION</scope>
</reference>
<dbReference type="OMA" id="QISYHVF"/>
<evidence type="ECO:0000313" key="5">
    <source>
        <dbReference type="Proteomes" id="UP000472268"/>
    </source>
</evidence>
<dbReference type="Ensembl" id="ENSSSUT00005000457.1">
    <property type="protein sequence ID" value="ENSSSUP00005000373.1"/>
    <property type="gene ID" value="ENSSSUG00005000281.1"/>
</dbReference>
<comment type="similarity">
    <text evidence="2">Belongs to the TMEM177 family.</text>
</comment>
<evidence type="ECO:0000256" key="2">
    <source>
        <dbReference type="ARBA" id="ARBA00005794"/>
    </source>
</evidence>
<keyword evidence="5" id="KW-1185">Reference proteome</keyword>
<dbReference type="AlphaFoldDB" id="A0A673SMI9"/>
<accession>A0A673SMI9</accession>
<dbReference type="PANTHER" id="PTHR21824">
    <property type="entry name" value="TRANSMEMBRANE PROTEIN 177"/>
    <property type="match status" value="1"/>
</dbReference>
<evidence type="ECO:0000256" key="1">
    <source>
        <dbReference type="ARBA" id="ARBA00003998"/>
    </source>
</evidence>
<dbReference type="InterPro" id="IPR026620">
    <property type="entry name" value="TMEM177"/>
</dbReference>
<reference evidence="4 5" key="1">
    <citation type="submission" date="2019-05" db="EMBL/GenBank/DDBJ databases">
        <title>A Chromosome-scale Meerkat (S. suricatta) Genome Assembly.</title>
        <authorList>
            <person name="Dudchenko O."/>
            <person name="Lieberman Aiden E."/>
            <person name="Tung J."/>
            <person name="Barreiro L.B."/>
            <person name="Clutton-Brock T.H."/>
        </authorList>
    </citation>
    <scope>NUCLEOTIDE SEQUENCE [LARGE SCALE GENOMIC DNA]</scope>
</reference>
<sequence length="107" mass="12093">MAGPLWRAAAFVQRHRTGLLVGSCAGLFGAQVSHHLFPDPVIRWLYQYWPQGRPALLSPELQGLFQEVLQDIGVPAGRSYEAFTAFTFQPARRHREVKTWAPNHKAL</sequence>
<protein>
    <recommendedName>
        <fullName evidence="3">Transmembrane protein 177</fullName>
    </recommendedName>
</protein>
<proteinExistence type="inferred from homology"/>